<comment type="caution">
    <text evidence="1">The sequence shown here is derived from an EMBL/GenBank/DDBJ whole genome shotgun (WGS) entry which is preliminary data.</text>
</comment>
<sequence>MKVVEFSELSVYPQFCEANQRYVEVEESLKNSMRTSSHTKDCKNDLKGQFTSMELLLSAEKVMEDEKATGNQIPQMTHRDLIIVLEITLQQLDLNKQIQKHEEQPPKTDEEICLL</sequence>
<dbReference type="Proteomes" id="UP000188268">
    <property type="component" value="Unassembled WGS sequence"/>
</dbReference>
<evidence type="ECO:0000313" key="2">
    <source>
        <dbReference type="Proteomes" id="UP000188268"/>
    </source>
</evidence>
<accession>A0A1R3H0R9</accession>
<evidence type="ECO:0000313" key="1">
    <source>
        <dbReference type="EMBL" id="OMO63881.1"/>
    </source>
</evidence>
<name>A0A1R3H0R9_COCAP</name>
<dbReference type="AlphaFoldDB" id="A0A1R3H0R9"/>
<protein>
    <submittedName>
        <fullName evidence="1">Uncharacterized protein</fullName>
    </submittedName>
</protein>
<organism evidence="1 2">
    <name type="scientific">Corchorus capsularis</name>
    <name type="common">Jute</name>
    <dbReference type="NCBI Taxonomy" id="210143"/>
    <lineage>
        <taxon>Eukaryota</taxon>
        <taxon>Viridiplantae</taxon>
        <taxon>Streptophyta</taxon>
        <taxon>Embryophyta</taxon>
        <taxon>Tracheophyta</taxon>
        <taxon>Spermatophyta</taxon>
        <taxon>Magnoliopsida</taxon>
        <taxon>eudicotyledons</taxon>
        <taxon>Gunneridae</taxon>
        <taxon>Pentapetalae</taxon>
        <taxon>rosids</taxon>
        <taxon>malvids</taxon>
        <taxon>Malvales</taxon>
        <taxon>Malvaceae</taxon>
        <taxon>Grewioideae</taxon>
        <taxon>Apeibeae</taxon>
        <taxon>Corchorus</taxon>
    </lineage>
</organism>
<dbReference type="EMBL" id="AWWV01012864">
    <property type="protein sequence ID" value="OMO63881.1"/>
    <property type="molecule type" value="Genomic_DNA"/>
</dbReference>
<reference evidence="1 2" key="1">
    <citation type="submission" date="2013-09" db="EMBL/GenBank/DDBJ databases">
        <title>Corchorus capsularis genome sequencing.</title>
        <authorList>
            <person name="Alam M."/>
            <person name="Haque M.S."/>
            <person name="Islam M.S."/>
            <person name="Emdad E.M."/>
            <person name="Islam M.M."/>
            <person name="Ahmed B."/>
            <person name="Halim A."/>
            <person name="Hossen Q.M.M."/>
            <person name="Hossain M.Z."/>
            <person name="Ahmed R."/>
            <person name="Khan M.M."/>
            <person name="Islam R."/>
            <person name="Rashid M.M."/>
            <person name="Khan S.A."/>
            <person name="Rahman M.S."/>
            <person name="Alam M."/>
        </authorList>
    </citation>
    <scope>NUCLEOTIDE SEQUENCE [LARGE SCALE GENOMIC DNA]</scope>
    <source>
        <strain evidence="2">cv. CVL-1</strain>
        <tissue evidence="1">Whole seedling</tissue>
    </source>
</reference>
<dbReference type="Gramene" id="OMO63881">
    <property type="protein sequence ID" value="OMO63881"/>
    <property type="gene ID" value="CCACVL1_22212"/>
</dbReference>
<proteinExistence type="predicted"/>
<keyword evidence="2" id="KW-1185">Reference proteome</keyword>
<gene>
    <name evidence="1" type="ORF">CCACVL1_22212</name>
</gene>